<dbReference type="AlphaFoldDB" id="A0A8J8SXS6"/>
<feature type="region of interest" description="Disordered" evidence="1">
    <location>
        <begin position="67"/>
        <end position="96"/>
    </location>
</feature>
<accession>A0A8J8SXS6</accession>
<comment type="caution">
    <text evidence="2">The sequence shown here is derived from an EMBL/GenBank/DDBJ whole genome shotgun (WGS) entry which is preliminary data.</text>
</comment>
<gene>
    <name evidence="2" type="ORF">FGO68_gene2743</name>
</gene>
<dbReference type="EMBL" id="RRYP01017286">
    <property type="protein sequence ID" value="TNV74208.1"/>
    <property type="molecule type" value="Genomic_DNA"/>
</dbReference>
<evidence type="ECO:0000256" key="1">
    <source>
        <dbReference type="SAM" id="MobiDB-lite"/>
    </source>
</evidence>
<protein>
    <submittedName>
        <fullName evidence="2">Uncharacterized protein</fullName>
    </submittedName>
</protein>
<sequence>MPNTPCVEQIVQGKNDQVLLRIPQPSSQLQEEISRTRGLATDHDNAALAEISTRGANIIKVAADSKPSKEFTPQEGIERIKRQKKRELITTADNKQ</sequence>
<name>A0A8J8SXS6_HALGN</name>
<evidence type="ECO:0000313" key="2">
    <source>
        <dbReference type="EMBL" id="TNV74208.1"/>
    </source>
</evidence>
<reference evidence="2" key="1">
    <citation type="submission" date="2019-06" db="EMBL/GenBank/DDBJ databases">
        <authorList>
            <person name="Zheng W."/>
        </authorList>
    </citation>
    <scope>NUCLEOTIDE SEQUENCE</scope>
    <source>
        <strain evidence="2">QDHG01</strain>
    </source>
</reference>
<keyword evidence="3" id="KW-1185">Reference proteome</keyword>
<evidence type="ECO:0000313" key="3">
    <source>
        <dbReference type="Proteomes" id="UP000785679"/>
    </source>
</evidence>
<proteinExistence type="predicted"/>
<dbReference type="Proteomes" id="UP000785679">
    <property type="component" value="Unassembled WGS sequence"/>
</dbReference>
<organism evidence="2 3">
    <name type="scientific">Halteria grandinella</name>
    <dbReference type="NCBI Taxonomy" id="5974"/>
    <lineage>
        <taxon>Eukaryota</taxon>
        <taxon>Sar</taxon>
        <taxon>Alveolata</taxon>
        <taxon>Ciliophora</taxon>
        <taxon>Intramacronucleata</taxon>
        <taxon>Spirotrichea</taxon>
        <taxon>Stichotrichia</taxon>
        <taxon>Sporadotrichida</taxon>
        <taxon>Halteriidae</taxon>
        <taxon>Halteria</taxon>
    </lineage>
</organism>